<proteinExistence type="inferred from homology"/>
<keyword evidence="3 4" id="KW-0687">Ribonucleoprotein</keyword>
<dbReference type="GO" id="GO:0022625">
    <property type="term" value="C:cytosolic large ribosomal subunit"/>
    <property type="evidence" value="ECO:0007669"/>
    <property type="project" value="TreeGrafter"/>
</dbReference>
<organism evidence="5">
    <name type="scientific">Arcella intermedia</name>
    <dbReference type="NCBI Taxonomy" id="1963864"/>
    <lineage>
        <taxon>Eukaryota</taxon>
        <taxon>Amoebozoa</taxon>
        <taxon>Tubulinea</taxon>
        <taxon>Elardia</taxon>
        <taxon>Arcellinida</taxon>
        <taxon>Sphaerothecina</taxon>
        <taxon>Arcellidae</taxon>
        <taxon>Arcella</taxon>
    </lineage>
</organism>
<keyword evidence="2 4" id="KW-0689">Ribosomal protein</keyword>
<dbReference type="InterPro" id="IPR038464">
    <property type="entry name" value="Ribosomal_eL38_sf"/>
</dbReference>
<dbReference type="InterPro" id="IPR002675">
    <property type="entry name" value="Ribosomal_eL38"/>
</dbReference>
<evidence type="ECO:0000256" key="4">
    <source>
        <dbReference type="RuleBase" id="RU003445"/>
    </source>
</evidence>
<dbReference type="PANTHER" id="PTHR10965:SF0">
    <property type="entry name" value="LARGE RIBOSOMAL SUBUNIT PROTEIN EL38"/>
    <property type="match status" value="1"/>
</dbReference>
<dbReference type="Pfam" id="PF01781">
    <property type="entry name" value="Ribosomal_L38e"/>
    <property type="match status" value="1"/>
</dbReference>
<reference evidence="5" key="1">
    <citation type="journal article" date="2020" name="J. Eukaryot. Microbiol.">
        <title>De novo Sequencing, Assembly and Annotation of the Transcriptome for the Free-Living Testate Amoeba Arcella intermedia.</title>
        <authorList>
            <person name="Ribeiro G.M."/>
            <person name="Porfirio-Sousa A.L."/>
            <person name="Maurer-Alcala X.X."/>
            <person name="Katz L.A."/>
            <person name="Lahr D.J.G."/>
        </authorList>
    </citation>
    <scope>NUCLEOTIDE SEQUENCE</scope>
</reference>
<evidence type="ECO:0008006" key="6">
    <source>
        <dbReference type="Google" id="ProtNLM"/>
    </source>
</evidence>
<dbReference type="GO" id="GO:0006412">
    <property type="term" value="P:translation"/>
    <property type="evidence" value="ECO:0007669"/>
    <property type="project" value="InterPro"/>
</dbReference>
<dbReference type="AlphaFoldDB" id="A0A6B2LWP7"/>
<evidence type="ECO:0000313" key="5">
    <source>
        <dbReference type="EMBL" id="NDV41504.1"/>
    </source>
</evidence>
<evidence type="ECO:0000256" key="3">
    <source>
        <dbReference type="ARBA" id="ARBA00023274"/>
    </source>
</evidence>
<accession>A0A6B2LWP7</accession>
<name>A0A6B2LWP7_9EUKA</name>
<dbReference type="Gene3D" id="3.30.720.90">
    <property type="match status" value="1"/>
</dbReference>
<dbReference type="GO" id="GO:0022618">
    <property type="term" value="P:protein-RNA complex assembly"/>
    <property type="evidence" value="ECO:0007669"/>
    <property type="project" value="TreeGrafter"/>
</dbReference>
<dbReference type="EMBL" id="GIBP01012535">
    <property type="protein sequence ID" value="NDV41504.1"/>
    <property type="molecule type" value="Transcribed_RNA"/>
</dbReference>
<evidence type="ECO:0000256" key="1">
    <source>
        <dbReference type="ARBA" id="ARBA00007803"/>
    </source>
</evidence>
<dbReference type="FunFam" id="3.30.720.90:FF:000001">
    <property type="entry name" value="60S ribosomal protein L38"/>
    <property type="match status" value="1"/>
</dbReference>
<sequence>MPKQIHDIKQFLVTSRRPDARLCTIKKNKGGVTKFKVRCSRYLYTFCMTDQKKVEKLRQSLPPALKINEIK</sequence>
<dbReference type="PANTHER" id="PTHR10965">
    <property type="entry name" value="60S RIBOSOMAL PROTEIN L38"/>
    <property type="match status" value="1"/>
</dbReference>
<dbReference type="GO" id="GO:0003735">
    <property type="term" value="F:structural constituent of ribosome"/>
    <property type="evidence" value="ECO:0007669"/>
    <property type="project" value="InterPro"/>
</dbReference>
<comment type="similarity">
    <text evidence="1 4">Belongs to the eukaryotic ribosomal protein eL38 family.</text>
</comment>
<protein>
    <recommendedName>
        <fullName evidence="6">Ribosomal protein L38e</fullName>
    </recommendedName>
</protein>
<evidence type="ECO:0000256" key="2">
    <source>
        <dbReference type="ARBA" id="ARBA00022980"/>
    </source>
</evidence>